<name>A0A4Y8L120_9BACT</name>
<sequence length="290" mass="32158">MNNGFLEKRSSKTVEARKKLESLQKKKGLRLRVAGSSTENIEAEIKYQEDIRKTLPPVRNEGPYGFESDGRMFQPNAGMCGIFNGDDDVAFWAGGNLPGAIFTMMQPYNLHPKEGTRQANFVVTHQGILIANQAIIRGDIFANDGVFNGTVYANDGVFKGTVYASAGEFNGKITSNHSGDRLVLDPADRSMKMINAANQEVVKQDFFVNNNYSGGQIQVNLVDQTTGANHCHAVIDGGKIVIYHGDVEFCRFDAYQSKIWIDADALPQGRDNAYAKELYMDGEIMKIRRE</sequence>
<dbReference type="OrthoDB" id="1080171at2"/>
<organism evidence="1 2">
    <name type="scientific">Dysgonomonas capnocytophagoides</name>
    <dbReference type="NCBI Taxonomy" id="45254"/>
    <lineage>
        <taxon>Bacteria</taxon>
        <taxon>Pseudomonadati</taxon>
        <taxon>Bacteroidota</taxon>
        <taxon>Bacteroidia</taxon>
        <taxon>Bacteroidales</taxon>
        <taxon>Dysgonomonadaceae</taxon>
        <taxon>Dysgonomonas</taxon>
    </lineage>
</organism>
<keyword evidence="2" id="KW-1185">Reference proteome</keyword>
<dbReference type="AlphaFoldDB" id="A0A4Y8L120"/>
<dbReference type="Proteomes" id="UP000297861">
    <property type="component" value="Unassembled WGS sequence"/>
</dbReference>
<protein>
    <submittedName>
        <fullName evidence="1">Uncharacterized protein</fullName>
    </submittedName>
</protein>
<comment type="caution">
    <text evidence="1">The sequence shown here is derived from an EMBL/GenBank/DDBJ whole genome shotgun (WGS) entry which is preliminary data.</text>
</comment>
<proteinExistence type="predicted"/>
<reference evidence="1 2" key="1">
    <citation type="submission" date="2019-03" db="EMBL/GenBank/DDBJ databases">
        <title>San Antonio Military Medical Center submission to MRSN (WRAIR), pending publication.</title>
        <authorList>
            <person name="Blyth D.M."/>
            <person name="Mccarthy S.L."/>
            <person name="Schall S.E."/>
            <person name="Stam J.A."/>
            <person name="Ong A.C."/>
            <person name="Mcgann P.T."/>
        </authorList>
    </citation>
    <scope>NUCLEOTIDE SEQUENCE [LARGE SCALE GENOMIC DNA]</scope>
    <source>
        <strain evidence="1 2">MRSN571793</strain>
    </source>
</reference>
<evidence type="ECO:0000313" key="1">
    <source>
        <dbReference type="EMBL" id="TFD96395.1"/>
    </source>
</evidence>
<dbReference type="RefSeq" id="WP_134436267.1">
    <property type="nucleotide sequence ID" value="NZ_SOML01000005.1"/>
</dbReference>
<accession>A0A4Y8L120</accession>
<gene>
    <name evidence="1" type="ORF">E2605_09495</name>
</gene>
<dbReference type="EMBL" id="SOML01000005">
    <property type="protein sequence ID" value="TFD96395.1"/>
    <property type="molecule type" value="Genomic_DNA"/>
</dbReference>
<evidence type="ECO:0000313" key="2">
    <source>
        <dbReference type="Proteomes" id="UP000297861"/>
    </source>
</evidence>